<evidence type="ECO:0000313" key="6">
    <source>
        <dbReference type="Proteomes" id="UP000826725"/>
    </source>
</evidence>
<dbReference type="EMBL" id="AP024086">
    <property type="protein sequence ID" value="BCL61653.1"/>
    <property type="molecule type" value="Genomic_DNA"/>
</dbReference>
<dbReference type="InterPro" id="IPR025110">
    <property type="entry name" value="AMP-bd_C"/>
</dbReference>
<dbReference type="PANTHER" id="PTHR43201">
    <property type="entry name" value="ACYL-COA SYNTHETASE"/>
    <property type="match status" value="1"/>
</dbReference>
<sequence>MSDSLREVTLGQLLDEAIESHPDNEAIVYVDRNLRMTYRQFGDVVDRLAKGLMALGVKKDEKVAIWATNIPYWVALQFATAKIGAVLLTVNTNYKRAELAYLLEQSETENLFIIDGYQDTDYLQTVYDLIPELREQERGRLKSERFPHLRRLFFLGPEKHRGFYALPEVMGMAAMTGDREYEQRQKQLDPHDVVNMQYTSGTTGFPKGVMLTHYNIGNNGYYIGANQNFSHRDRLCLPVPLFHCFGCVLGVLAAVSHSATLVILEKFDPVQVMASVEAERCTALYGVPTMFIAVLEHTLFDKFNFSSLRTGIMAGSPCPVHIMRQVIDRMNMGEITICYGLTEASPVITQTLPSDDMQRRTETVGKVMPHIEMKIVDPETNRTLGSGEQGELCCRGYNVMKGYYKMAEATAKAIDNDGWLHSGDLGVIDEFGYLSITGRYKDMIIRGGENIYPREIEEFLFGLDGVIDVQVVGVPSRKYGEEVGAFIVKKEGHDLTEEDVRDFCRGQIARYKIPKHIAFVENYPMTASGKIQKYKLQELSVDLFSGEDRIFPEKSEKSIPKNRNNSNG</sequence>
<dbReference type="KEGG" id="dbk:DGMP_23460"/>
<dbReference type="GO" id="GO:0031956">
    <property type="term" value="F:medium-chain fatty acid-CoA ligase activity"/>
    <property type="evidence" value="ECO:0007669"/>
    <property type="project" value="TreeGrafter"/>
</dbReference>
<organism evidence="5 6">
    <name type="scientific">Desulfomarina profundi</name>
    <dbReference type="NCBI Taxonomy" id="2772557"/>
    <lineage>
        <taxon>Bacteria</taxon>
        <taxon>Pseudomonadati</taxon>
        <taxon>Thermodesulfobacteriota</taxon>
        <taxon>Desulfobulbia</taxon>
        <taxon>Desulfobulbales</taxon>
        <taxon>Desulfobulbaceae</taxon>
        <taxon>Desulfomarina</taxon>
    </lineage>
</organism>
<dbReference type="Pfam" id="PF13193">
    <property type="entry name" value="AMP-binding_C"/>
    <property type="match status" value="1"/>
</dbReference>
<dbReference type="AlphaFoldDB" id="A0A8D5JDV6"/>
<evidence type="ECO:0000259" key="3">
    <source>
        <dbReference type="Pfam" id="PF00501"/>
    </source>
</evidence>
<gene>
    <name evidence="5" type="ORF">DGMP_23460</name>
</gene>
<protein>
    <submittedName>
        <fullName evidence="5">AMP-binding protein</fullName>
    </submittedName>
</protein>
<dbReference type="Proteomes" id="UP000826725">
    <property type="component" value="Chromosome"/>
</dbReference>
<dbReference type="PANTHER" id="PTHR43201:SF5">
    <property type="entry name" value="MEDIUM-CHAIN ACYL-COA LIGASE ACSF2, MITOCHONDRIAL"/>
    <property type="match status" value="1"/>
</dbReference>
<keyword evidence="2" id="KW-0436">Ligase</keyword>
<comment type="similarity">
    <text evidence="1">Belongs to the ATP-dependent AMP-binding enzyme family.</text>
</comment>
<feature type="domain" description="AMP-dependent synthetase/ligase" evidence="3">
    <location>
        <begin position="15"/>
        <end position="404"/>
    </location>
</feature>
<evidence type="ECO:0000259" key="4">
    <source>
        <dbReference type="Pfam" id="PF13193"/>
    </source>
</evidence>
<dbReference type="FunFam" id="3.40.50.12780:FF:000003">
    <property type="entry name" value="Long-chain-fatty-acid--CoA ligase FadD"/>
    <property type="match status" value="1"/>
</dbReference>
<evidence type="ECO:0000313" key="5">
    <source>
        <dbReference type="EMBL" id="BCL61653.1"/>
    </source>
</evidence>
<evidence type="ECO:0000256" key="2">
    <source>
        <dbReference type="ARBA" id="ARBA00022598"/>
    </source>
</evidence>
<dbReference type="CDD" id="cd05917">
    <property type="entry name" value="FACL_like_2"/>
    <property type="match status" value="1"/>
</dbReference>
<reference evidence="5" key="1">
    <citation type="submission" date="2020-09" db="EMBL/GenBank/DDBJ databases">
        <title>Desulfogranum mesoprofundum gen. nov., sp. nov., a novel mesophilic, sulfate-reducing chemolithoautotroph isolated from a deep-sea hydrothermal vent chimney in the Suiyo Seamount.</title>
        <authorList>
            <person name="Hashimoto Y."/>
            <person name="Nakagawa S."/>
        </authorList>
    </citation>
    <scope>NUCLEOTIDE SEQUENCE</scope>
    <source>
        <strain evidence="5">KT2</strain>
    </source>
</reference>
<dbReference type="GO" id="GO:0006631">
    <property type="term" value="P:fatty acid metabolic process"/>
    <property type="evidence" value="ECO:0007669"/>
    <property type="project" value="TreeGrafter"/>
</dbReference>
<dbReference type="InterPro" id="IPR020845">
    <property type="entry name" value="AMP-binding_CS"/>
</dbReference>
<evidence type="ECO:0000256" key="1">
    <source>
        <dbReference type="ARBA" id="ARBA00006432"/>
    </source>
</evidence>
<keyword evidence="6" id="KW-1185">Reference proteome</keyword>
<proteinExistence type="inferred from homology"/>
<name>A0A8D5JDV6_9BACT</name>
<accession>A0A8D5JDV6</accession>
<dbReference type="InterPro" id="IPR000873">
    <property type="entry name" value="AMP-dep_synth/lig_dom"/>
</dbReference>
<feature type="domain" description="AMP-binding enzyme C-terminal" evidence="4">
    <location>
        <begin position="455"/>
        <end position="530"/>
    </location>
</feature>
<dbReference type="RefSeq" id="WP_228854080.1">
    <property type="nucleotide sequence ID" value="NZ_AP024086.1"/>
</dbReference>
<dbReference type="FunFam" id="3.30.300.30:FF:000008">
    <property type="entry name" value="2,3-dihydroxybenzoate-AMP ligase"/>
    <property type="match status" value="1"/>
</dbReference>
<dbReference type="Pfam" id="PF00501">
    <property type="entry name" value="AMP-binding"/>
    <property type="match status" value="1"/>
</dbReference>
<dbReference type="PROSITE" id="PS00455">
    <property type="entry name" value="AMP_BINDING"/>
    <property type="match status" value="1"/>
</dbReference>